<dbReference type="GO" id="GO:0009254">
    <property type="term" value="P:peptidoglycan turnover"/>
    <property type="evidence" value="ECO:0007669"/>
    <property type="project" value="TreeGrafter"/>
</dbReference>
<dbReference type="OrthoDB" id="6604114at2759"/>
<dbReference type="EC" id="3.5.1.28" evidence="2"/>
<dbReference type="PANTHER" id="PTHR30417:SF1">
    <property type="entry name" value="N-ACETYLMURAMOYL-L-ALANINE AMIDASE AMID"/>
    <property type="match status" value="1"/>
</dbReference>
<keyword evidence="8" id="KW-1185">Reference proteome</keyword>
<dbReference type="PANTHER" id="PTHR30417">
    <property type="entry name" value="N-ACETYLMURAMOYL-L-ALANINE AMIDASE AMID"/>
    <property type="match status" value="1"/>
</dbReference>
<dbReference type="GO" id="GO:0019867">
    <property type="term" value="C:outer membrane"/>
    <property type="evidence" value="ECO:0007669"/>
    <property type="project" value="TreeGrafter"/>
</dbReference>
<keyword evidence="4" id="KW-0961">Cell wall biogenesis/degradation</keyword>
<comment type="caution">
    <text evidence="7">The sequence shown here is derived from an EMBL/GenBank/DDBJ whole genome shotgun (WGS) entry which is preliminary data.</text>
</comment>
<dbReference type="CDD" id="cd06583">
    <property type="entry name" value="PGRP"/>
    <property type="match status" value="1"/>
</dbReference>
<evidence type="ECO:0000256" key="2">
    <source>
        <dbReference type="ARBA" id="ARBA00011901"/>
    </source>
</evidence>
<dbReference type="InterPro" id="IPR051206">
    <property type="entry name" value="NAMLAA_amidase_2"/>
</dbReference>
<dbReference type="EMBL" id="LIAE01007551">
    <property type="protein sequence ID" value="PAV78490.1"/>
    <property type="molecule type" value="Genomic_DNA"/>
</dbReference>
<evidence type="ECO:0000256" key="4">
    <source>
        <dbReference type="ARBA" id="ARBA00023316"/>
    </source>
</evidence>
<dbReference type="GO" id="GO:0071555">
    <property type="term" value="P:cell wall organization"/>
    <property type="evidence" value="ECO:0007669"/>
    <property type="project" value="UniProtKB-KW"/>
</dbReference>
<dbReference type="AlphaFoldDB" id="A0A2A2KX31"/>
<proteinExistence type="predicted"/>
<dbReference type="SMART" id="SM00644">
    <property type="entry name" value="Ami_2"/>
    <property type="match status" value="1"/>
</dbReference>
<accession>A0A2A2KX31</accession>
<keyword evidence="5" id="KW-0732">Signal</keyword>
<dbReference type="Gene3D" id="3.40.80.10">
    <property type="entry name" value="Peptidoglycan recognition protein-like"/>
    <property type="match status" value="1"/>
</dbReference>
<evidence type="ECO:0000259" key="6">
    <source>
        <dbReference type="SMART" id="SM00644"/>
    </source>
</evidence>
<feature type="chain" id="PRO_5012742468" description="N-acetylmuramoyl-L-alanine amidase" evidence="5">
    <location>
        <begin position="16"/>
        <end position="236"/>
    </location>
</feature>
<reference evidence="7 8" key="1">
    <citation type="journal article" date="2017" name="Curr. Biol.">
        <title>Genome architecture and evolution of a unichromosomal asexual nematode.</title>
        <authorList>
            <person name="Fradin H."/>
            <person name="Zegar C."/>
            <person name="Gutwein M."/>
            <person name="Lucas J."/>
            <person name="Kovtun M."/>
            <person name="Corcoran D."/>
            <person name="Baugh L.R."/>
            <person name="Kiontke K."/>
            <person name="Gunsalus K."/>
            <person name="Fitch D.H."/>
            <person name="Piano F."/>
        </authorList>
    </citation>
    <scope>NUCLEOTIDE SEQUENCE [LARGE SCALE GENOMIC DNA]</scope>
    <source>
        <strain evidence="7">PF1309</strain>
    </source>
</reference>
<evidence type="ECO:0000256" key="1">
    <source>
        <dbReference type="ARBA" id="ARBA00001561"/>
    </source>
</evidence>
<organism evidence="7 8">
    <name type="scientific">Diploscapter pachys</name>
    <dbReference type="NCBI Taxonomy" id="2018661"/>
    <lineage>
        <taxon>Eukaryota</taxon>
        <taxon>Metazoa</taxon>
        <taxon>Ecdysozoa</taxon>
        <taxon>Nematoda</taxon>
        <taxon>Chromadorea</taxon>
        <taxon>Rhabditida</taxon>
        <taxon>Rhabditina</taxon>
        <taxon>Rhabditomorpha</taxon>
        <taxon>Rhabditoidea</taxon>
        <taxon>Rhabditidae</taxon>
        <taxon>Diploscapter</taxon>
    </lineage>
</organism>
<dbReference type="Proteomes" id="UP000218231">
    <property type="component" value="Unassembled WGS sequence"/>
</dbReference>
<dbReference type="InterPro" id="IPR036505">
    <property type="entry name" value="Amidase/PGRP_sf"/>
</dbReference>
<dbReference type="STRING" id="2018661.A0A2A2KX31"/>
<feature type="domain" description="N-acetylmuramoyl-L-alanine amidase" evidence="6">
    <location>
        <begin position="43"/>
        <end position="176"/>
    </location>
</feature>
<dbReference type="SUPFAM" id="SSF55846">
    <property type="entry name" value="N-acetylmuramoyl-L-alanine amidase-like"/>
    <property type="match status" value="1"/>
</dbReference>
<evidence type="ECO:0000256" key="5">
    <source>
        <dbReference type="SAM" id="SignalP"/>
    </source>
</evidence>
<dbReference type="GO" id="GO:0008745">
    <property type="term" value="F:N-acetylmuramoyl-L-alanine amidase activity"/>
    <property type="evidence" value="ECO:0007669"/>
    <property type="project" value="UniProtKB-EC"/>
</dbReference>
<sequence>MWRLFFLFVFGLTRAELNPTNPCAPCTTCTSFAKELNVYDMTWTTSDYNDICITPKIILIHDTVSNGGLETIQALHVEKLSVQYIVDQKGAIFQQVADVHRAWHAGYGSWRDVTDVNTHSVGIEVVNSGWDPYPAAQLQGLFDTRLTPAEQKKILVDGSIGSASEIGTVQADLERYGYNYLKMEKGKWDQNTQLNMEAFNRHFVPEVFELEKDGKRNPDNKRWYQLSQERLQKLLK</sequence>
<dbReference type="Gene3D" id="1.10.101.10">
    <property type="entry name" value="PGBD-like superfamily/PGBD"/>
    <property type="match status" value="1"/>
</dbReference>
<evidence type="ECO:0000313" key="8">
    <source>
        <dbReference type="Proteomes" id="UP000218231"/>
    </source>
</evidence>
<keyword evidence="3" id="KW-0378">Hydrolase</keyword>
<feature type="signal peptide" evidence="5">
    <location>
        <begin position="1"/>
        <end position="15"/>
    </location>
</feature>
<evidence type="ECO:0000256" key="3">
    <source>
        <dbReference type="ARBA" id="ARBA00022801"/>
    </source>
</evidence>
<dbReference type="Pfam" id="PF01510">
    <property type="entry name" value="Amidase_2"/>
    <property type="match status" value="1"/>
</dbReference>
<dbReference type="InterPro" id="IPR002502">
    <property type="entry name" value="Amidase_domain"/>
</dbReference>
<protein>
    <recommendedName>
        <fullName evidence="2">N-acetylmuramoyl-L-alanine amidase</fullName>
        <ecNumber evidence="2">3.5.1.28</ecNumber>
    </recommendedName>
</protein>
<comment type="catalytic activity">
    <reaction evidence="1">
        <text>Hydrolyzes the link between N-acetylmuramoyl residues and L-amino acid residues in certain cell-wall glycopeptides.</text>
        <dbReference type="EC" id="3.5.1.28"/>
    </reaction>
</comment>
<dbReference type="InterPro" id="IPR036366">
    <property type="entry name" value="PGBDSf"/>
</dbReference>
<evidence type="ECO:0000313" key="7">
    <source>
        <dbReference type="EMBL" id="PAV78490.1"/>
    </source>
</evidence>
<dbReference type="GO" id="GO:0009253">
    <property type="term" value="P:peptidoglycan catabolic process"/>
    <property type="evidence" value="ECO:0007669"/>
    <property type="project" value="InterPro"/>
</dbReference>
<name>A0A2A2KX31_9BILA</name>
<gene>
    <name evidence="7" type="ORF">WR25_09548</name>
</gene>